<name>A0A853KCI8_9BACL</name>
<evidence type="ECO:0000313" key="2">
    <source>
        <dbReference type="Proteomes" id="UP000077421"/>
    </source>
</evidence>
<accession>A0A853KCI8</accession>
<dbReference type="OrthoDB" id="1810260at2"/>
<comment type="caution">
    <text evidence="1">The sequence shown here is derived from an EMBL/GenBank/DDBJ whole genome shotgun (WGS) entry which is preliminary data.</text>
</comment>
<organism evidence="1 2">
    <name type="scientific">Ferroacidibacillus organovorans</name>
    <dbReference type="NCBI Taxonomy" id="1765683"/>
    <lineage>
        <taxon>Bacteria</taxon>
        <taxon>Bacillati</taxon>
        <taxon>Bacillota</taxon>
        <taxon>Bacilli</taxon>
        <taxon>Bacillales</taxon>
        <taxon>Alicyclobacillaceae</taxon>
        <taxon>Ferroacidibacillus</taxon>
    </lineage>
</organism>
<evidence type="ECO:0000313" key="1">
    <source>
        <dbReference type="EMBL" id="OAG94151.1"/>
    </source>
</evidence>
<dbReference type="EMBL" id="LSUQ01000015">
    <property type="protein sequence ID" value="OAG94151.1"/>
    <property type="molecule type" value="Genomic_DNA"/>
</dbReference>
<dbReference type="Proteomes" id="UP000077421">
    <property type="component" value="Unassembled WGS sequence"/>
</dbReference>
<proteinExistence type="predicted"/>
<gene>
    <name evidence="1" type="ORF">AYW79_06935</name>
</gene>
<protein>
    <submittedName>
        <fullName evidence="1">Uncharacterized protein</fullName>
    </submittedName>
</protein>
<dbReference type="AlphaFoldDB" id="A0A853KCI8"/>
<reference evidence="1 2" key="1">
    <citation type="submission" date="2016-02" db="EMBL/GenBank/DDBJ databases">
        <title>Draft genome sequence of Acidibacillus ferrooxidans SLC66.</title>
        <authorList>
            <person name="Oliveira G."/>
            <person name="Nancucheo I."/>
            <person name="Dall'Agnol H."/>
            <person name="Johnson B."/>
            <person name="Oliveira R."/>
            <person name="Nunes G.L."/>
            <person name="Tzotzos G."/>
            <person name="Orellana S.C."/>
            <person name="Salim A.C."/>
            <person name="Araujo F.M."/>
        </authorList>
    </citation>
    <scope>NUCLEOTIDE SEQUENCE [LARGE SCALE GENOMIC DNA]</scope>
    <source>
        <strain evidence="1 2">SLC66</strain>
    </source>
</reference>
<sequence length="339" mass="39207">MMNDLLSTMSIDMGIPPFRNETEESFVYRLCYSALGQWCLTTARNSLGNIIGTTKHNQTIVLNGLLARFTELFPYIAHRFTDIGKQQASLAVSIRRAYEETGYLLTHVDNHNKIADFGRSIQIGDKALFFGLPNTTIEVNGLGVYANSTEYLVDLKDFLIRDTLTSEEYFWSRFDPIDFYERDISLTDLEFFNPKSNNVPSMSWRKKPETDCTVARKTETGPFYRIMRIDDTFHFADEPVEQQNDSFTSHEYRRLYFALKTHYDNPLKATITKFDELYSKIRVGGHLPNREYYLLLLMSWPENNAFDKVNFIIRNDLLPPAINALENMGIKIKGGQTNE</sequence>